<dbReference type="SUPFAM" id="SSF55811">
    <property type="entry name" value="Nudix"/>
    <property type="match status" value="1"/>
</dbReference>
<dbReference type="EMBL" id="CP099547">
    <property type="protein sequence ID" value="USR80159.1"/>
    <property type="molecule type" value="Genomic_DNA"/>
</dbReference>
<evidence type="ECO:0000256" key="3">
    <source>
        <dbReference type="ARBA" id="ARBA00022801"/>
    </source>
</evidence>
<dbReference type="PROSITE" id="PS00893">
    <property type="entry name" value="NUDIX_BOX"/>
    <property type="match status" value="1"/>
</dbReference>
<proteinExistence type="inferred from homology"/>
<protein>
    <submittedName>
        <fullName evidence="7">NUDIX domain-containing protein</fullName>
    </submittedName>
</protein>
<comment type="similarity">
    <text evidence="2 5">Belongs to the Nudix hydrolase family.</text>
</comment>
<dbReference type="InterPro" id="IPR020084">
    <property type="entry name" value="NUDIX_hydrolase_CS"/>
</dbReference>
<dbReference type="PROSITE" id="PS51462">
    <property type="entry name" value="NUDIX"/>
    <property type="match status" value="1"/>
</dbReference>
<evidence type="ECO:0000259" key="6">
    <source>
        <dbReference type="PROSITE" id="PS51462"/>
    </source>
</evidence>
<reference evidence="7" key="1">
    <citation type="submission" date="2022-06" db="EMBL/GenBank/DDBJ databases">
        <title>Complete Genome Sequence of Arcanobacterium pinnipediorum strain DSM 28752 isolated from a harbour seal.</title>
        <authorList>
            <person name="Borowiak M."/>
            <person name="Kreitlow A."/>
            <person name="Alssahen M."/>
            <person name="Malorny B."/>
            <person name="Laemmler C."/>
            <person name="Prenger-Berninghoff E."/>
            <person name="Siebert U."/>
            <person name="Ploetz M."/>
            <person name="Abdulmawjood A."/>
        </authorList>
    </citation>
    <scope>NUCLEOTIDE SEQUENCE</scope>
    <source>
        <strain evidence="7">DSM 28752</strain>
    </source>
</reference>
<accession>A0ABY5ALN9</accession>
<dbReference type="PANTHER" id="PTHR43046">
    <property type="entry name" value="GDP-MANNOSE MANNOSYL HYDROLASE"/>
    <property type="match status" value="1"/>
</dbReference>
<dbReference type="CDD" id="cd04685">
    <property type="entry name" value="NUDIX_Hydrolase"/>
    <property type="match status" value="1"/>
</dbReference>
<keyword evidence="8" id="KW-1185">Reference proteome</keyword>
<keyword evidence="3 5" id="KW-0378">Hydrolase</keyword>
<sequence length="186" mass="21588">MVELSGNDFEEWPLNDEGYPYRQAARVILLDSRNRIFLIRGHDLDDPTHTWWFTPGGGREGDESAQQAAIRELREETGLSIDVERLSGPVIKRSALFRFLAQVRKQDEEFFIVRLSEAEASSLVASDSRGWTALERKVLDEQRWWDLDELEKIQLQGQKVFPAGLVAYVRQWEEKWDGICHIIAEE</sequence>
<dbReference type="Pfam" id="PF00293">
    <property type="entry name" value="NUDIX"/>
    <property type="match status" value="1"/>
</dbReference>
<dbReference type="InterPro" id="IPR020476">
    <property type="entry name" value="Nudix_hydrolase"/>
</dbReference>
<dbReference type="InterPro" id="IPR015797">
    <property type="entry name" value="NUDIX_hydrolase-like_dom_sf"/>
</dbReference>
<dbReference type="InterPro" id="IPR000086">
    <property type="entry name" value="NUDIX_hydrolase_dom"/>
</dbReference>
<comment type="cofactor">
    <cofactor evidence="1">
        <name>Mg(2+)</name>
        <dbReference type="ChEBI" id="CHEBI:18420"/>
    </cofactor>
</comment>
<gene>
    <name evidence="7" type="ORF">NG665_04095</name>
</gene>
<dbReference type="Gene3D" id="3.90.79.10">
    <property type="entry name" value="Nucleoside Triphosphate Pyrophosphohydrolase"/>
    <property type="match status" value="1"/>
</dbReference>
<evidence type="ECO:0000256" key="2">
    <source>
        <dbReference type="ARBA" id="ARBA00005582"/>
    </source>
</evidence>
<organism evidence="7 8">
    <name type="scientific">Arcanobacterium pinnipediorum</name>
    <dbReference type="NCBI Taxonomy" id="1503041"/>
    <lineage>
        <taxon>Bacteria</taxon>
        <taxon>Bacillati</taxon>
        <taxon>Actinomycetota</taxon>
        <taxon>Actinomycetes</taxon>
        <taxon>Actinomycetales</taxon>
        <taxon>Actinomycetaceae</taxon>
        <taxon>Arcanobacterium</taxon>
    </lineage>
</organism>
<evidence type="ECO:0000313" key="8">
    <source>
        <dbReference type="Proteomes" id="UP001056109"/>
    </source>
</evidence>
<feature type="domain" description="Nudix hydrolase" evidence="6">
    <location>
        <begin position="20"/>
        <end position="168"/>
    </location>
</feature>
<dbReference type="Proteomes" id="UP001056109">
    <property type="component" value="Chromosome"/>
</dbReference>
<evidence type="ECO:0000256" key="4">
    <source>
        <dbReference type="ARBA" id="ARBA00022842"/>
    </source>
</evidence>
<dbReference type="RefSeq" id="WP_252674009.1">
    <property type="nucleotide sequence ID" value="NZ_CP099547.1"/>
</dbReference>
<dbReference type="PANTHER" id="PTHR43046:SF12">
    <property type="entry name" value="GDP-MANNOSE MANNOSYL HYDROLASE"/>
    <property type="match status" value="1"/>
</dbReference>
<name>A0ABY5ALN9_9ACTO</name>
<keyword evidence="4" id="KW-0460">Magnesium</keyword>
<evidence type="ECO:0000256" key="1">
    <source>
        <dbReference type="ARBA" id="ARBA00001946"/>
    </source>
</evidence>
<dbReference type="PRINTS" id="PR00502">
    <property type="entry name" value="NUDIXFAMILY"/>
</dbReference>
<evidence type="ECO:0000313" key="7">
    <source>
        <dbReference type="EMBL" id="USR80159.1"/>
    </source>
</evidence>
<evidence type="ECO:0000256" key="5">
    <source>
        <dbReference type="RuleBase" id="RU003476"/>
    </source>
</evidence>